<dbReference type="InterPro" id="IPR022935">
    <property type="entry name" value="ClpS"/>
</dbReference>
<organism evidence="3 4">
    <name type="scientific">Babesia duncani</name>
    <dbReference type="NCBI Taxonomy" id="323732"/>
    <lineage>
        <taxon>Eukaryota</taxon>
        <taxon>Sar</taxon>
        <taxon>Alveolata</taxon>
        <taxon>Apicomplexa</taxon>
        <taxon>Aconoidasida</taxon>
        <taxon>Piroplasmida</taxon>
        <taxon>Babesiidae</taxon>
        <taxon>Babesia</taxon>
    </lineage>
</organism>
<dbReference type="GO" id="GO:0008233">
    <property type="term" value="F:peptidase activity"/>
    <property type="evidence" value="ECO:0007669"/>
    <property type="project" value="UniProtKB-KW"/>
</dbReference>
<dbReference type="InterPro" id="IPR003769">
    <property type="entry name" value="ClpS_core"/>
</dbReference>
<sequence length="365" mass="40020">MDPITEPENEKMSETIKGIKKQKEMTISTESAEDREKETTAWRVMLYNDDIHSFTYVTECLARCVPQLTLAKAHTITVHAHKTGQATILHTWRDKANAYCQAQSGVKVKRTESLGSLIQSQKRDQSPIGSISHRNDDYLGNYLITGKMSLSKDSDKSPDVVVFDVSSDDAVSEKIIEYGNNVISSLKSTLSYTIQAGNQATSVLSKLSSQQGALNEAHSNVTATQAIVESLSSSVNWIKKSIPWLGSDELNIVDLECSSPTSTSQPSCILSNLLSKVIDSPEVVANRKASNGQFMHGSLGTFSMNASSYLDDIITEMQSNQNKTMLIADVVNRQNEDLKRISESALALGDRVNRINKVLTSHGNA</sequence>
<accession>A0AAD9UML0</accession>
<dbReference type="InterPro" id="IPR014719">
    <property type="entry name" value="Ribosomal_bL12_C/ClpS-like"/>
</dbReference>
<dbReference type="Proteomes" id="UP001214638">
    <property type="component" value="Unassembled WGS sequence"/>
</dbReference>
<reference evidence="3" key="1">
    <citation type="journal article" date="2023" name="Nat. Microbiol.">
        <title>Babesia duncani multi-omics identifies virulence factors and drug targets.</title>
        <authorList>
            <person name="Singh P."/>
            <person name="Lonardi S."/>
            <person name="Liang Q."/>
            <person name="Vydyam P."/>
            <person name="Khabirova E."/>
            <person name="Fang T."/>
            <person name="Gihaz S."/>
            <person name="Thekkiniath J."/>
            <person name="Munshi M."/>
            <person name="Abel S."/>
            <person name="Ciampossin L."/>
            <person name="Batugedara G."/>
            <person name="Gupta M."/>
            <person name="Lu X.M."/>
            <person name="Lenz T."/>
            <person name="Chakravarty S."/>
            <person name="Cornillot E."/>
            <person name="Hu Y."/>
            <person name="Ma W."/>
            <person name="Gonzalez L.M."/>
            <person name="Sanchez S."/>
            <person name="Estrada K."/>
            <person name="Sanchez-Flores A."/>
            <person name="Montero E."/>
            <person name="Harb O.S."/>
            <person name="Le Roch K.G."/>
            <person name="Mamoun C.B."/>
        </authorList>
    </citation>
    <scope>NUCLEOTIDE SEQUENCE</scope>
    <source>
        <strain evidence="3">WA1</strain>
    </source>
</reference>
<dbReference type="KEGG" id="bdw:94338002"/>
<dbReference type="AlphaFoldDB" id="A0AAD9UML0"/>
<feature type="domain" description="Adaptor protein ClpS core" evidence="2">
    <location>
        <begin position="38"/>
        <end position="102"/>
    </location>
</feature>
<evidence type="ECO:0000313" key="4">
    <source>
        <dbReference type="Proteomes" id="UP001214638"/>
    </source>
</evidence>
<evidence type="ECO:0000259" key="2">
    <source>
        <dbReference type="Pfam" id="PF02617"/>
    </source>
</evidence>
<dbReference type="Gene3D" id="3.30.1390.10">
    <property type="match status" value="1"/>
</dbReference>
<dbReference type="RefSeq" id="XP_067801660.1">
    <property type="nucleotide sequence ID" value="XM_067948715.1"/>
</dbReference>
<dbReference type="GeneID" id="94338002"/>
<feature type="region of interest" description="Disordered" evidence="1">
    <location>
        <begin position="1"/>
        <end position="21"/>
    </location>
</feature>
<dbReference type="GO" id="GO:0030163">
    <property type="term" value="P:protein catabolic process"/>
    <property type="evidence" value="ECO:0007669"/>
    <property type="project" value="InterPro"/>
</dbReference>
<evidence type="ECO:0000313" key="3">
    <source>
        <dbReference type="EMBL" id="KAK2194817.1"/>
    </source>
</evidence>
<keyword evidence="4" id="KW-1185">Reference proteome</keyword>
<comment type="caution">
    <text evidence="3">The sequence shown here is derived from an EMBL/GenBank/DDBJ whole genome shotgun (WGS) entry which is preliminary data.</text>
</comment>
<keyword evidence="3" id="KW-0645">Protease</keyword>
<dbReference type="SUPFAM" id="SSF54736">
    <property type="entry name" value="ClpS-like"/>
    <property type="match status" value="1"/>
</dbReference>
<proteinExistence type="predicted"/>
<dbReference type="EMBL" id="JALLKP010000040">
    <property type="protein sequence ID" value="KAK2194817.1"/>
    <property type="molecule type" value="Genomic_DNA"/>
</dbReference>
<evidence type="ECO:0000256" key="1">
    <source>
        <dbReference type="SAM" id="MobiDB-lite"/>
    </source>
</evidence>
<gene>
    <name evidence="3" type="ORF">BdWA1_003705</name>
</gene>
<keyword evidence="3" id="KW-0378">Hydrolase</keyword>
<dbReference type="PANTHER" id="PTHR33473:SF17">
    <property type="entry name" value="ATP-DEPENDENT CLP PROTEASE ADAPTER PROTEIN CLPS1, CHLOROPLASTIC"/>
    <property type="match status" value="1"/>
</dbReference>
<protein>
    <submittedName>
        <fullName evidence="3">Bifunctional ATP-dependent Clp protease adaptor protein ClpS/Ribosomal protein L7-L12</fullName>
    </submittedName>
</protein>
<name>A0AAD9UML0_9APIC</name>
<dbReference type="Pfam" id="PF02617">
    <property type="entry name" value="ClpS"/>
    <property type="match status" value="1"/>
</dbReference>
<dbReference type="GO" id="GO:0006508">
    <property type="term" value="P:proteolysis"/>
    <property type="evidence" value="ECO:0007669"/>
    <property type="project" value="UniProtKB-KW"/>
</dbReference>
<dbReference type="PANTHER" id="PTHR33473">
    <property type="entry name" value="ATP-DEPENDENT CLP PROTEASE ADAPTER PROTEIN CLPS1, CHLOROPLASTIC"/>
    <property type="match status" value="1"/>
</dbReference>